<dbReference type="EMBL" id="NPEU01000078">
    <property type="protein sequence ID" value="RAI39397.1"/>
    <property type="molecule type" value="Genomic_DNA"/>
</dbReference>
<dbReference type="OrthoDB" id="9795727at2"/>
<dbReference type="AlphaFoldDB" id="A0A327KLL8"/>
<dbReference type="RefSeq" id="WP_111356887.1">
    <property type="nucleotide sequence ID" value="NZ_NHSK01000075.1"/>
</dbReference>
<dbReference type="Proteomes" id="UP000248863">
    <property type="component" value="Unassembled WGS sequence"/>
</dbReference>
<dbReference type="GO" id="GO:0003824">
    <property type="term" value="F:catalytic activity"/>
    <property type="evidence" value="ECO:0007669"/>
    <property type="project" value="UniProtKB-ARBA"/>
</dbReference>
<dbReference type="PANTHER" id="PTHR43459:SF1">
    <property type="entry name" value="EG:BACN32G11.4 PROTEIN"/>
    <property type="match status" value="1"/>
</dbReference>
<name>A0A327KLL8_9BRAD</name>
<keyword evidence="2" id="KW-1185">Reference proteome</keyword>
<organism evidence="1 2">
    <name type="scientific">Rhodoplanes elegans</name>
    <dbReference type="NCBI Taxonomy" id="29408"/>
    <lineage>
        <taxon>Bacteria</taxon>
        <taxon>Pseudomonadati</taxon>
        <taxon>Pseudomonadota</taxon>
        <taxon>Alphaproteobacteria</taxon>
        <taxon>Hyphomicrobiales</taxon>
        <taxon>Nitrobacteraceae</taxon>
        <taxon>Rhodoplanes</taxon>
    </lineage>
</organism>
<gene>
    <name evidence="1" type="ORF">CH338_09640</name>
</gene>
<evidence type="ECO:0000313" key="1">
    <source>
        <dbReference type="EMBL" id="RAI39397.1"/>
    </source>
</evidence>
<dbReference type="CDD" id="cd06558">
    <property type="entry name" value="crotonase-like"/>
    <property type="match status" value="1"/>
</dbReference>
<dbReference type="SUPFAM" id="SSF52096">
    <property type="entry name" value="ClpP/crotonase"/>
    <property type="match status" value="1"/>
</dbReference>
<dbReference type="Gene3D" id="3.90.226.10">
    <property type="entry name" value="2-enoyl-CoA Hydratase, Chain A, domain 1"/>
    <property type="match status" value="1"/>
</dbReference>
<comment type="caution">
    <text evidence="1">The sequence shown here is derived from an EMBL/GenBank/DDBJ whole genome shotgun (WGS) entry which is preliminary data.</text>
</comment>
<reference evidence="1 2" key="1">
    <citation type="submission" date="2017-07" db="EMBL/GenBank/DDBJ databases">
        <title>Draft Genome Sequences of Select Purple Nonsulfur Bacteria.</title>
        <authorList>
            <person name="Lasarre B."/>
            <person name="Mckinlay J.B."/>
        </authorList>
    </citation>
    <scope>NUCLEOTIDE SEQUENCE [LARGE SCALE GENOMIC DNA]</scope>
    <source>
        <strain evidence="1 2">DSM 11907</strain>
    </source>
</reference>
<dbReference type="PANTHER" id="PTHR43459">
    <property type="entry name" value="ENOYL-COA HYDRATASE"/>
    <property type="match status" value="1"/>
</dbReference>
<dbReference type="InterPro" id="IPR029045">
    <property type="entry name" value="ClpP/crotonase-like_dom_sf"/>
</dbReference>
<protein>
    <submittedName>
        <fullName evidence="1">Enoyl-CoA hydratase</fullName>
    </submittedName>
</protein>
<dbReference type="Pfam" id="PF00378">
    <property type="entry name" value="ECH_1"/>
    <property type="match status" value="1"/>
</dbReference>
<evidence type="ECO:0000313" key="2">
    <source>
        <dbReference type="Proteomes" id="UP000248863"/>
    </source>
</evidence>
<accession>A0A327KLL8</accession>
<sequence>MTDTPAHQLVDLAVDDGVATVTLCRPEVRNAINDAMRAELIAALDSVAEDAAVGAVVITGNGGAFCAGGDVSGMRTRLAEPAGEIAFNGWRRQRKTHRSIASLHQMGKPTIAAVAGPAVGLGCDLALCCDFIVAADSAVFAMSFIHRGLVPDGGGLYFLPRRVGLPRAKELIFSGRRVKAEEALRIGLADRLVGDAELLATAQNWAAELGAGSPVALALTKSILDRTFELPEEQVFALGRQAQAICYTTTAHRESVEAFLSKADRKDTDRKRTDRQEPTR</sequence>
<proteinExistence type="predicted"/>
<dbReference type="InterPro" id="IPR001753">
    <property type="entry name" value="Enoyl-CoA_hydra/iso"/>
</dbReference>